<keyword evidence="3" id="KW-1185">Reference proteome</keyword>
<dbReference type="Proteomes" id="UP000675940">
    <property type="component" value="Unassembled WGS sequence"/>
</dbReference>
<evidence type="ECO:0000313" key="3">
    <source>
        <dbReference type="Proteomes" id="UP000675940"/>
    </source>
</evidence>
<organism evidence="2 3">
    <name type="scientific">Sagittula salina</name>
    <dbReference type="NCBI Taxonomy" id="2820268"/>
    <lineage>
        <taxon>Bacteria</taxon>
        <taxon>Pseudomonadati</taxon>
        <taxon>Pseudomonadota</taxon>
        <taxon>Alphaproteobacteria</taxon>
        <taxon>Rhodobacterales</taxon>
        <taxon>Roseobacteraceae</taxon>
        <taxon>Sagittula</taxon>
    </lineage>
</organism>
<comment type="caution">
    <text evidence="2">The sequence shown here is derived from an EMBL/GenBank/DDBJ whole genome shotgun (WGS) entry which is preliminary data.</text>
</comment>
<dbReference type="RefSeq" id="WP_209363407.1">
    <property type="nucleotide sequence ID" value="NZ_JAGISH010000016.1"/>
</dbReference>
<feature type="chain" id="PRO_5037520512" evidence="1">
    <location>
        <begin position="18"/>
        <end position="409"/>
    </location>
</feature>
<dbReference type="AlphaFoldDB" id="A0A940S546"/>
<proteinExistence type="predicted"/>
<dbReference type="EMBL" id="JAGISH010000016">
    <property type="protein sequence ID" value="MBP0484774.1"/>
    <property type="molecule type" value="Genomic_DNA"/>
</dbReference>
<gene>
    <name evidence="2" type="ORF">J5474_20055</name>
</gene>
<sequence length="409" mass="45757">MRWLALLLFLWPVTLQAQSSTVAPHELSLTVTVQNEGPIPYTREMVMILIRGVYRRHVTRETLEQPKLEGFNWTQLGPDYWYEERINGQKVKVLERRMALYPERAGTLTIGAFTHHLTLTDESDDWFDHDITSEPVTVKVAAAPVQQDGDWWFPVRRLQIADTWSNTPDQLKPGEGVLRVIRIEALGATPEMIPPMPELQSPSAMIFAHPERRMAELTPLGPVTYAFWRWTIQPTNDRSAIVEPIRFSYFDTENRVMRDVTITAQRIAYDAAALPPVPAPVAPARLPGWPLAVLMALTVAGGLGHALRGRQADFPALARRVPLLDPLARRLLRARDLAEARAAARALMLRDGITGAEADVLNGLDRAVFARDGAAPGVRCFASAFLRARRRAPTRVSEPVARPVTGRVT</sequence>
<protein>
    <submittedName>
        <fullName evidence="2">BatD family protein</fullName>
    </submittedName>
</protein>
<reference evidence="2" key="1">
    <citation type="submission" date="2021-03" db="EMBL/GenBank/DDBJ databases">
        <title>Sagittula salina sp. nov. strain M10.9X isolated from the marine waste.</title>
        <authorList>
            <person name="Satari L."/>
            <person name="Molina-Menor E."/>
            <person name="Vidal-Verdu A."/>
            <person name="Pascual J."/>
            <person name="Pereto J."/>
            <person name="Porcar M."/>
        </authorList>
    </citation>
    <scope>NUCLEOTIDE SEQUENCE</scope>
    <source>
        <strain evidence="2">M10.9X</strain>
    </source>
</reference>
<evidence type="ECO:0000313" key="2">
    <source>
        <dbReference type="EMBL" id="MBP0484774.1"/>
    </source>
</evidence>
<evidence type="ECO:0000256" key="1">
    <source>
        <dbReference type="SAM" id="SignalP"/>
    </source>
</evidence>
<accession>A0A940S546</accession>
<dbReference type="InterPro" id="IPR025738">
    <property type="entry name" value="BatD"/>
</dbReference>
<dbReference type="PANTHER" id="PTHR40940">
    <property type="entry name" value="PROTEIN BATD-RELATED"/>
    <property type="match status" value="1"/>
</dbReference>
<dbReference type="PANTHER" id="PTHR40940:SF1">
    <property type="entry name" value="PROTEIN BATD"/>
    <property type="match status" value="1"/>
</dbReference>
<feature type="signal peptide" evidence="1">
    <location>
        <begin position="1"/>
        <end position="17"/>
    </location>
</feature>
<keyword evidence="1" id="KW-0732">Signal</keyword>
<name>A0A940S546_9RHOB</name>